<organism evidence="2 3">
    <name type="scientific">Stackebrandtia endophytica</name>
    <dbReference type="NCBI Taxonomy" id="1496996"/>
    <lineage>
        <taxon>Bacteria</taxon>
        <taxon>Bacillati</taxon>
        <taxon>Actinomycetota</taxon>
        <taxon>Actinomycetes</taxon>
        <taxon>Glycomycetales</taxon>
        <taxon>Glycomycetaceae</taxon>
        <taxon>Stackebrandtia</taxon>
    </lineage>
</organism>
<dbReference type="InParanoid" id="A0A543ASI0"/>
<gene>
    <name evidence="2" type="ORF">FB566_1047</name>
</gene>
<evidence type="ECO:0000313" key="3">
    <source>
        <dbReference type="Proteomes" id="UP000317043"/>
    </source>
</evidence>
<dbReference type="AlphaFoldDB" id="A0A543ASI0"/>
<dbReference type="EMBL" id="VFOW01000001">
    <property type="protein sequence ID" value="TQL75540.1"/>
    <property type="molecule type" value="Genomic_DNA"/>
</dbReference>
<name>A0A543ASI0_9ACTN</name>
<evidence type="ECO:0000256" key="1">
    <source>
        <dbReference type="SAM" id="MobiDB-lite"/>
    </source>
</evidence>
<feature type="compositionally biased region" description="Basic and acidic residues" evidence="1">
    <location>
        <begin position="86"/>
        <end position="95"/>
    </location>
</feature>
<accession>A0A543ASI0</accession>
<proteinExistence type="predicted"/>
<reference evidence="2 3" key="1">
    <citation type="submission" date="2019-06" db="EMBL/GenBank/DDBJ databases">
        <title>Sequencing the genomes of 1000 actinobacteria strains.</title>
        <authorList>
            <person name="Klenk H.-P."/>
        </authorList>
    </citation>
    <scope>NUCLEOTIDE SEQUENCE [LARGE SCALE GENOMIC DNA]</scope>
    <source>
        <strain evidence="2 3">DSM 45928</strain>
    </source>
</reference>
<comment type="caution">
    <text evidence="2">The sequence shown here is derived from an EMBL/GenBank/DDBJ whole genome shotgun (WGS) entry which is preliminary data.</text>
</comment>
<dbReference type="RefSeq" id="WP_142035557.1">
    <property type="nucleotide sequence ID" value="NZ_JBHTGS010000001.1"/>
</dbReference>
<evidence type="ECO:0000313" key="2">
    <source>
        <dbReference type="EMBL" id="TQL75540.1"/>
    </source>
</evidence>
<keyword evidence="3" id="KW-1185">Reference proteome</keyword>
<feature type="region of interest" description="Disordered" evidence="1">
    <location>
        <begin position="79"/>
        <end position="104"/>
    </location>
</feature>
<dbReference type="Proteomes" id="UP000317043">
    <property type="component" value="Unassembled WGS sequence"/>
</dbReference>
<protein>
    <submittedName>
        <fullName evidence="2">Uncharacterized protein</fullName>
    </submittedName>
</protein>
<sequence length="104" mass="11474">MVDRGEPISADLLRSGGGLRTEQVAKWRAGGYGPWARSVTITRIVDTRYVVEMSGRCDWAGCRAYETLEAAEAVAARLKATPDGTGQHHEWRDSSEPGEPWMQP</sequence>